<evidence type="ECO:0000256" key="2">
    <source>
        <dbReference type="SAM" id="MobiDB-lite"/>
    </source>
</evidence>
<feature type="compositionally biased region" description="Low complexity" evidence="2">
    <location>
        <begin position="234"/>
        <end position="245"/>
    </location>
</feature>
<evidence type="ECO:0000259" key="3">
    <source>
        <dbReference type="Pfam" id="PF12516"/>
    </source>
</evidence>
<proteinExistence type="inferred from homology"/>
<name>A0ABM2WC59_MESAU</name>
<feature type="compositionally biased region" description="Low complexity" evidence="2">
    <location>
        <begin position="98"/>
        <end position="120"/>
    </location>
</feature>
<feature type="compositionally biased region" description="Polar residues" evidence="2">
    <location>
        <begin position="246"/>
        <end position="257"/>
    </location>
</feature>
<feature type="region of interest" description="Disordered" evidence="2">
    <location>
        <begin position="670"/>
        <end position="691"/>
    </location>
</feature>
<sequence length="837" mass="91290">MKVAVLDLGSLFAKIFKTSASPAVPSHPGGSMATGSVSSTSLSRAETPTLLPLLPPDTTTSREPSTPLYPASHPRSSAALRRVETAGCPGSLPNSPGASRAQPLVSSSSSVGPSSLASVPLPTPSTVWATLPSVTGPVGSNSSATSNPRNTHQSPGPGEQGPSAWMASGPVPKTLFFTLPDIGEEWASDSDSQDDPEGRGLSEGPGKHSSKKSKDPLPTNFTRNVQKAIDKYASESPSSFSSSGSRTPTEAHNSWPGSSTQSSTTELSTERSSISSWRDDEFDKVNAQKVQRLFWEVEEMLFEGKVSPQTQNLLAECTEWAGRSLHLRLLGRQLIPPSDEGFRHFQGSLPSSATYKPLPPGPGHISSIRELCVSGSQIVPEAPSASTLTDPDGTELTDPTSSSSLEEEVYLVDGNIEEYFAFDRKQDGDEHLEQNPTLRGRKWHRHGLPPISPHDCIRDAVAAEVFDHVWTNVVEILEDLIRKTWESALTDEKAHKEKLKVAGNRPLHVLVSRLSTDVPSVPPSRSSETLHTSLATHFNPPQFSQLHRFSSNFYSDLSGVMTIQAKPLQQRPAYFADKAQNEQDDKLSGGGIGASSRHRLGRIPDPRGPPTSAKKTPVHRRLPSIASDPQRLKTPTVYSDEILRGTKLHIGIDHLPSSAIATSRSRLPPIGSEAGELNTAASGSRPVSYRGRHSQNRVFSAIPDSIERSPLRERTIVLEQLSRPSTTHTFQSDTPRKGSLTPMEFVAHTWTGQSILTGRKSGHMCSMVGLTSNTMTDYHRPAAEWQVAMRDMFLINWDLAFLKQRKGCLSPIMFSFLLNEPLFWIIHENLMWQYLRK</sequence>
<dbReference type="Proteomes" id="UP000886700">
    <property type="component" value="Unplaced"/>
</dbReference>
<protein>
    <submittedName>
        <fullName evidence="5">Protein FAM149A isoform X1</fullName>
    </submittedName>
</protein>
<organism evidence="4 5">
    <name type="scientific">Mesocricetus auratus</name>
    <name type="common">Golden hamster</name>
    <dbReference type="NCBI Taxonomy" id="10036"/>
    <lineage>
        <taxon>Eukaryota</taxon>
        <taxon>Metazoa</taxon>
        <taxon>Chordata</taxon>
        <taxon>Craniata</taxon>
        <taxon>Vertebrata</taxon>
        <taxon>Euteleostomi</taxon>
        <taxon>Mammalia</taxon>
        <taxon>Eutheria</taxon>
        <taxon>Euarchontoglires</taxon>
        <taxon>Glires</taxon>
        <taxon>Rodentia</taxon>
        <taxon>Myomorpha</taxon>
        <taxon>Muroidea</taxon>
        <taxon>Cricetidae</taxon>
        <taxon>Cricetinae</taxon>
        <taxon>Mesocricetus</taxon>
    </lineage>
</organism>
<feature type="region of interest" description="Disordered" evidence="2">
    <location>
        <begin position="233"/>
        <end position="277"/>
    </location>
</feature>
<feature type="region of interest" description="Disordered" evidence="2">
    <location>
        <begin position="580"/>
        <end position="621"/>
    </location>
</feature>
<feature type="region of interest" description="Disordered" evidence="2">
    <location>
        <begin position="381"/>
        <end position="405"/>
    </location>
</feature>
<evidence type="ECO:0000313" key="5">
    <source>
        <dbReference type="RefSeq" id="XP_040587898.1"/>
    </source>
</evidence>
<feature type="compositionally biased region" description="Polar residues" evidence="2">
    <location>
        <begin position="138"/>
        <end position="154"/>
    </location>
</feature>
<dbReference type="Pfam" id="PF12516">
    <property type="entry name" value="DUF3719"/>
    <property type="match status" value="1"/>
</dbReference>
<dbReference type="InterPro" id="IPR022194">
    <property type="entry name" value="DUF3719"/>
</dbReference>
<evidence type="ECO:0000313" key="4">
    <source>
        <dbReference type="Proteomes" id="UP000886700"/>
    </source>
</evidence>
<dbReference type="InterPro" id="IPR039630">
    <property type="entry name" value="FAM149"/>
</dbReference>
<dbReference type="PANTHER" id="PTHR31997:SF2">
    <property type="entry name" value="PROTEIN FAM149A"/>
    <property type="match status" value="1"/>
</dbReference>
<feature type="region of interest" description="Disordered" evidence="2">
    <location>
        <begin position="185"/>
        <end position="220"/>
    </location>
</feature>
<dbReference type="GeneID" id="101843021"/>
<feature type="compositionally biased region" description="Low complexity" evidence="2">
    <location>
        <begin position="47"/>
        <end position="59"/>
    </location>
</feature>
<comment type="similarity">
    <text evidence="1">Belongs to the FAM149 family.</text>
</comment>
<keyword evidence="4" id="KW-1185">Reference proteome</keyword>
<reference evidence="5" key="1">
    <citation type="submission" date="2025-08" db="UniProtKB">
        <authorList>
            <consortium name="RefSeq"/>
        </authorList>
    </citation>
    <scope>IDENTIFICATION</scope>
    <source>
        <tissue evidence="5">Liver</tissue>
    </source>
</reference>
<evidence type="ECO:0000256" key="1">
    <source>
        <dbReference type="ARBA" id="ARBA00008309"/>
    </source>
</evidence>
<feature type="compositionally biased region" description="Polar residues" evidence="2">
    <location>
        <begin position="33"/>
        <end position="46"/>
    </location>
</feature>
<feature type="domain" description="DUF3719" evidence="3">
    <location>
        <begin position="300"/>
        <end position="360"/>
    </location>
</feature>
<dbReference type="RefSeq" id="XP_040587898.1">
    <property type="nucleotide sequence ID" value="XM_040731964.1"/>
</dbReference>
<feature type="region of interest" description="Disordered" evidence="2">
    <location>
        <begin position="425"/>
        <end position="444"/>
    </location>
</feature>
<dbReference type="PANTHER" id="PTHR31997">
    <property type="entry name" value="AGAP003710-PA"/>
    <property type="match status" value="1"/>
</dbReference>
<feature type="region of interest" description="Disordered" evidence="2">
    <location>
        <begin position="132"/>
        <end position="171"/>
    </location>
</feature>
<feature type="compositionally biased region" description="Acidic residues" evidence="2">
    <location>
        <begin position="185"/>
        <end position="195"/>
    </location>
</feature>
<feature type="compositionally biased region" description="Low complexity" evidence="2">
    <location>
        <begin position="258"/>
        <end position="276"/>
    </location>
</feature>
<accession>A0ABM2WC59</accession>
<gene>
    <name evidence="5" type="primary">Fam149a</name>
</gene>
<feature type="region of interest" description="Disordered" evidence="2">
    <location>
        <begin position="20"/>
        <end position="120"/>
    </location>
</feature>